<keyword evidence="4" id="KW-0694">RNA-binding</keyword>
<comment type="subcellular location">
    <subcellularLocation>
        <location evidence="1">Cytoplasm</location>
    </subcellularLocation>
</comment>
<feature type="region of interest" description="Disordered" evidence="6">
    <location>
        <begin position="407"/>
        <end position="430"/>
    </location>
</feature>
<dbReference type="Pfam" id="PF00313">
    <property type="entry name" value="CSD"/>
    <property type="match status" value="2"/>
</dbReference>
<feature type="region of interest" description="Disordered" evidence="6">
    <location>
        <begin position="233"/>
        <end position="253"/>
    </location>
</feature>
<evidence type="ECO:0000256" key="2">
    <source>
        <dbReference type="ARBA" id="ARBA00022490"/>
    </source>
</evidence>
<dbReference type="Pfam" id="PF23456">
    <property type="entry name" value="CSDE1"/>
    <property type="match status" value="1"/>
</dbReference>
<dbReference type="Gene3D" id="2.40.50.140">
    <property type="entry name" value="Nucleic acid-binding proteins"/>
    <property type="match status" value="2"/>
</dbReference>
<dbReference type="PROSITE" id="PS51857">
    <property type="entry name" value="CSD_2"/>
    <property type="match status" value="2"/>
</dbReference>
<dbReference type="CDD" id="cd04458">
    <property type="entry name" value="CSP_CDS"/>
    <property type="match status" value="1"/>
</dbReference>
<dbReference type="SMART" id="SM00357">
    <property type="entry name" value="CSP"/>
    <property type="match status" value="2"/>
</dbReference>
<keyword evidence="10" id="KW-1185">Reference proteome</keyword>
<dbReference type="PROSITE" id="PS00352">
    <property type="entry name" value="CSD_1"/>
    <property type="match status" value="1"/>
</dbReference>
<evidence type="ECO:0000313" key="9">
    <source>
        <dbReference type="EMBL" id="CAI9536862.1"/>
    </source>
</evidence>
<evidence type="ECO:0008006" key="11">
    <source>
        <dbReference type="Google" id="ProtNLM"/>
    </source>
</evidence>
<dbReference type="InterPro" id="IPR011129">
    <property type="entry name" value="CSD"/>
</dbReference>
<evidence type="ECO:0000256" key="3">
    <source>
        <dbReference type="ARBA" id="ARBA00022737"/>
    </source>
</evidence>
<evidence type="ECO:0000259" key="8">
    <source>
        <dbReference type="PROSITE" id="PS51938"/>
    </source>
</evidence>
<dbReference type="InterPro" id="IPR002059">
    <property type="entry name" value="CSP_DNA-bd"/>
</dbReference>
<dbReference type="InterPro" id="IPR019844">
    <property type="entry name" value="CSD_CS"/>
</dbReference>
<evidence type="ECO:0000256" key="1">
    <source>
        <dbReference type="ARBA" id="ARBA00004496"/>
    </source>
</evidence>
<evidence type="ECO:0000256" key="4">
    <source>
        <dbReference type="ARBA" id="ARBA00022884"/>
    </source>
</evidence>
<dbReference type="Pfam" id="PF12901">
    <property type="entry name" value="SUZ-C"/>
    <property type="match status" value="1"/>
</dbReference>
<reference evidence="9" key="1">
    <citation type="submission" date="2023-05" db="EMBL/GenBank/DDBJ databases">
        <authorList>
            <person name="Stuckert A."/>
        </authorList>
    </citation>
    <scope>NUCLEOTIDE SEQUENCE</scope>
</reference>
<feature type="domain" description="CSD" evidence="7">
    <location>
        <begin position="117"/>
        <end position="180"/>
    </location>
</feature>
<feature type="compositionally biased region" description="Acidic residues" evidence="6">
    <location>
        <begin position="239"/>
        <end position="249"/>
    </location>
</feature>
<accession>A0ABN9AQC6</accession>
<dbReference type="PROSITE" id="PS51938">
    <property type="entry name" value="SUZ_C"/>
    <property type="match status" value="1"/>
</dbReference>
<proteinExistence type="inferred from homology"/>
<evidence type="ECO:0000259" key="7">
    <source>
        <dbReference type="PROSITE" id="PS51857"/>
    </source>
</evidence>
<sequence>MQSELKSSLKERSPFTLNLIIALLVLLKKKLQLPVLNPAAQTKEKKRKKRRRVKKELSLMKTVESDLLSPITSRIWKDLPPPRLGIRLSLAFVKPKELVNRLQFSIKVLGRNSNSKRFYGYVATLKDNFGFIETANHDKEIFFHYSEYSGDVDKLDLGDMVEYCLSKGKGNKISAERVTKVHQVNGSSDEVNPTVYWGKVVRPLRSVDPTQTEYQGMIELLEEVVDKQKIAEETPKEAEEAEAEAEAEASIDASKQASMKGRLIPFGIVGMSNKADCLQKGETVKFQLCVLSQNGQTMACNIEPLRRGTVECVKDQFGFINYEIGDSKKLFFHVKEIQDGVELQAGDEVEFSVILNQRTGKCSGCNVTLLSKGPEMVAAPRPDRLVSRLKSITLDDASAPRLMVLRQPRGPDNTKGFGTERKIRQAGAID</sequence>
<dbReference type="InterPro" id="IPR056400">
    <property type="entry name" value="CSDE1"/>
</dbReference>
<dbReference type="EMBL" id="CATNWA010000416">
    <property type="protein sequence ID" value="CAI9536862.1"/>
    <property type="molecule type" value="Genomic_DNA"/>
</dbReference>
<dbReference type="InterPro" id="IPR012340">
    <property type="entry name" value="NA-bd_OB-fold"/>
</dbReference>
<keyword evidence="2" id="KW-0963">Cytoplasm</keyword>
<name>A0ABN9AQC6_9NEOB</name>
<keyword evidence="3" id="KW-0677">Repeat</keyword>
<organism evidence="9 10">
    <name type="scientific">Staurois parvus</name>
    <dbReference type="NCBI Taxonomy" id="386267"/>
    <lineage>
        <taxon>Eukaryota</taxon>
        <taxon>Metazoa</taxon>
        <taxon>Chordata</taxon>
        <taxon>Craniata</taxon>
        <taxon>Vertebrata</taxon>
        <taxon>Euteleostomi</taxon>
        <taxon>Amphibia</taxon>
        <taxon>Batrachia</taxon>
        <taxon>Anura</taxon>
        <taxon>Neobatrachia</taxon>
        <taxon>Ranoidea</taxon>
        <taxon>Ranidae</taxon>
        <taxon>Staurois</taxon>
    </lineage>
</organism>
<evidence type="ECO:0000256" key="6">
    <source>
        <dbReference type="SAM" id="MobiDB-lite"/>
    </source>
</evidence>
<dbReference type="PANTHER" id="PTHR12913:SF1">
    <property type="entry name" value="COLD SHOCK DOMAIN-CONTAINING PROTEIN E1"/>
    <property type="match status" value="1"/>
</dbReference>
<dbReference type="Proteomes" id="UP001162483">
    <property type="component" value="Unassembled WGS sequence"/>
</dbReference>
<gene>
    <name evidence="9" type="ORF">SPARVUS_LOCUS1104849</name>
</gene>
<dbReference type="SUPFAM" id="SSF50249">
    <property type="entry name" value="Nucleic acid-binding proteins"/>
    <property type="match status" value="2"/>
</dbReference>
<comment type="caution">
    <text evidence="9">The sequence shown here is derived from an EMBL/GenBank/DDBJ whole genome shotgun (WGS) entry which is preliminary data.</text>
</comment>
<evidence type="ECO:0000313" key="10">
    <source>
        <dbReference type="Proteomes" id="UP001162483"/>
    </source>
</evidence>
<protein>
    <recommendedName>
        <fullName evidence="11">Cold shock domain-containing protein E1</fullName>
    </recommendedName>
</protein>
<dbReference type="PANTHER" id="PTHR12913">
    <property type="entry name" value="UNR PROTEIN N-RAS UPSTREAM GENE PROTEIN"/>
    <property type="match status" value="1"/>
</dbReference>
<comment type="similarity">
    <text evidence="5">Belongs to the UNR family.</text>
</comment>
<feature type="domain" description="SUZ-C" evidence="8">
    <location>
        <begin position="380"/>
        <end position="421"/>
    </location>
</feature>
<feature type="domain" description="CSD" evidence="7">
    <location>
        <begin position="305"/>
        <end position="369"/>
    </location>
</feature>
<evidence type="ECO:0000256" key="5">
    <source>
        <dbReference type="ARBA" id="ARBA00044751"/>
    </source>
</evidence>
<dbReference type="InterPro" id="IPR024642">
    <property type="entry name" value="SUZ-C"/>
</dbReference>